<dbReference type="PATRIC" id="fig|515635.4.peg.829"/>
<dbReference type="GO" id="GO:0003729">
    <property type="term" value="F:mRNA binding"/>
    <property type="evidence" value="ECO:0000318"/>
    <property type="project" value="GO_Central"/>
</dbReference>
<sequence>MMLEDKESIYVVGIRLRSLKVYYFSTTDPDLKVGDVVIVKTVQGMEAGRVVIPPFVPSENFEPPSPLKPILRRATEDDLKKIEEYREKEREVLRFAQEKAKTLNLPMKMLACEINFDYSKITIHFASEERVDFRELVKELAAQYKTRIELHQVGVRDEVRYLGGLGICGREVCCHLYLQDFESISVKMAKEQGLALNPLKISGICGRLMCCLSYEYKTYQDIKANLPPKGTVVETRQGKGVVVDHHVPLNKLVVEFDEERRELVSLDEIEKIYTKEEKERDKDKVLEKILKMLEEDDEQG</sequence>
<proteinExistence type="predicted"/>
<dbReference type="PANTHER" id="PTHR43830">
    <property type="entry name" value="PROTEIN PSP1"/>
    <property type="match status" value="1"/>
</dbReference>
<feature type="domain" description="PSP1 C-terminal" evidence="1">
    <location>
        <begin position="68"/>
        <end position="153"/>
    </location>
</feature>
<dbReference type="eggNOG" id="COG1774">
    <property type="taxonomic scope" value="Bacteria"/>
</dbReference>
<dbReference type="EMBL" id="CP001251">
    <property type="protein sequence ID" value="ACK42071.1"/>
    <property type="molecule type" value="Genomic_DNA"/>
</dbReference>
<dbReference type="InterPro" id="IPR007557">
    <property type="entry name" value="PSP1_C"/>
</dbReference>
<dbReference type="EnsemblBacteria" id="ACK42071">
    <property type="protein sequence ID" value="ACK42071"/>
    <property type="gene ID" value="Dtur_0790"/>
</dbReference>
<dbReference type="GO" id="GO:0005737">
    <property type="term" value="C:cytoplasm"/>
    <property type="evidence" value="ECO:0000318"/>
    <property type="project" value="GO_Central"/>
</dbReference>
<dbReference type="NCBIfam" id="NF041131">
    <property type="entry name" value="RicT_YaaT_fam"/>
    <property type="match status" value="1"/>
</dbReference>
<dbReference type="OrthoDB" id="9779344at2"/>
<dbReference type="Proteomes" id="UP000007719">
    <property type="component" value="Chromosome"/>
</dbReference>
<name>B8DZY8_DICTD</name>
<evidence type="ECO:0000313" key="3">
    <source>
        <dbReference type="Proteomes" id="UP000007719"/>
    </source>
</evidence>
<dbReference type="STRING" id="515635.Dtur_0790"/>
<reference evidence="3" key="1">
    <citation type="journal article" date="2016" name="Front. Microbiol.">
        <title>The complete genome sequence of hyperthermophile Dictyoglomus turgidum DSM 6724 reveals a specialized carbohydrate fermentor.</title>
        <authorList>
            <person name="Brumm P.J."/>
            <person name="Gowda K."/>
            <person name="Robb F.T."/>
            <person name="Mead D.A."/>
        </authorList>
    </citation>
    <scope>NUCLEOTIDE SEQUENCE [LARGE SCALE GENOMIC DNA]</scope>
    <source>
        <strain evidence="3">DSM 6724 / Z-1310</strain>
    </source>
</reference>
<dbReference type="InParanoid" id="B8DZY8"/>
<dbReference type="PANTHER" id="PTHR43830:SF3">
    <property type="entry name" value="PROTEIN PSP1"/>
    <property type="match status" value="1"/>
</dbReference>
<evidence type="ECO:0000313" key="2">
    <source>
        <dbReference type="EMBL" id="ACK42071.1"/>
    </source>
</evidence>
<dbReference type="KEGG" id="dtu:Dtur_0790"/>
<dbReference type="InterPro" id="IPR047767">
    <property type="entry name" value="PSP1-like"/>
</dbReference>
<dbReference type="AlphaFoldDB" id="B8DZY8"/>
<protein>
    <submittedName>
        <fullName evidence="2">PSP1 domain protein</fullName>
    </submittedName>
</protein>
<accession>B8DZY8</accession>
<gene>
    <name evidence="2" type="ordered locus">Dtur_0790</name>
</gene>
<dbReference type="FunCoup" id="B8DZY8">
    <property type="interactions" value="32"/>
</dbReference>
<evidence type="ECO:0000259" key="1">
    <source>
        <dbReference type="PROSITE" id="PS51411"/>
    </source>
</evidence>
<dbReference type="PROSITE" id="PS51411">
    <property type="entry name" value="PSP1_C"/>
    <property type="match status" value="1"/>
</dbReference>
<dbReference type="RefSeq" id="WP_012583156.1">
    <property type="nucleotide sequence ID" value="NC_011661.1"/>
</dbReference>
<dbReference type="Pfam" id="PF04468">
    <property type="entry name" value="PSP1"/>
    <property type="match status" value="1"/>
</dbReference>
<keyword evidence="3" id="KW-1185">Reference proteome</keyword>
<organism evidence="2 3">
    <name type="scientific">Dictyoglomus turgidum (strain DSM 6724 / Z-1310)</name>
    <dbReference type="NCBI Taxonomy" id="515635"/>
    <lineage>
        <taxon>Bacteria</taxon>
        <taxon>Pseudomonadati</taxon>
        <taxon>Dictyoglomota</taxon>
        <taxon>Dictyoglomia</taxon>
        <taxon>Dictyoglomales</taxon>
        <taxon>Dictyoglomaceae</taxon>
        <taxon>Dictyoglomus</taxon>
    </lineage>
</organism>
<dbReference type="HOGENOM" id="CLU_033149_2_0_0"/>